<organism evidence="1 3">
    <name type="scientific">Lysinibacillus pakistanensis</name>
    <dbReference type="NCBI Taxonomy" id="759811"/>
    <lineage>
        <taxon>Bacteria</taxon>
        <taxon>Bacillati</taxon>
        <taxon>Bacillota</taxon>
        <taxon>Bacilli</taxon>
        <taxon>Bacillales</taxon>
        <taxon>Bacillaceae</taxon>
        <taxon>Lysinibacillus</taxon>
    </lineage>
</organism>
<dbReference type="Proteomes" id="UP000373269">
    <property type="component" value="Plasmid unnamed"/>
</dbReference>
<keyword evidence="3" id="KW-1185">Reference proteome</keyword>
<evidence type="ECO:0000313" key="1">
    <source>
        <dbReference type="EMBL" id="QGG54099.1"/>
    </source>
</evidence>
<keyword evidence="1" id="KW-0614">Plasmid</keyword>
<sequence>MKASIKIPSGLNEITLGQYQKFKQTADKFEESNDFLLQKMIECFCNIELKHVLLIERKSVLEIANEINAYFSGNYELIPRFKIKDVEFGFIPNLEKITQGEYADLDSYITDWKQMHKAMAVLFRPIKDTKKEKYSIQDYQGTDEFAELMKFMPLDVALGAYVFFII</sequence>
<dbReference type="EMBL" id="CP045836">
    <property type="protein sequence ID" value="QGG54154.1"/>
    <property type="molecule type" value="Genomic_DNA"/>
</dbReference>
<evidence type="ECO:0000313" key="2">
    <source>
        <dbReference type="EMBL" id="QGG54154.1"/>
    </source>
</evidence>
<dbReference type="RefSeq" id="WP_369595990.1">
    <property type="nucleotide sequence ID" value="NZ_CP045836.1"/>
</dbReference>
<evidence type="ECO:0000313" key="3">
    <source>
        <dbReference type="Proteomes" id="UP000373269"/>
    </source>
</evidence>
<protein>
    <submittedName>
        <fullName evidence="1">Uncharacterized protein</fullName>
    </submittedName>
</protein>
<gene>
    <name evidence="1" type="ORF">GDS87_24580</name>
    <name evidence="2" type="ORF">GDS87_24860</name>
</gene>
<accession>A0ABX6DH01</accession>
<dbReference type="EMBL" id="CP045836">
    <property type="protein sequence ID" value="QGG54099.1"/>
    <property type="molecule type" value="Genomic_DNA"/>
</dbReference>
<proteinExistence type="predicted"/>
<reference evidence="1 3" key="1">
    <citation type="submission" date="2019-11" db="EMBL/GenBank/DDBJ databases">
        <title>Whole Genome Sequencing and Comparative Genomic Analyses of Lysinibacillus pakistanensis LZH-9, a Halotolerant Strain with Excellent COD Removal Capability.</title>
        <authorList>
            <person name="Zhou H."/>
        </authorList>
    </citation>
    <scope>NUCLEOTIDE SEQUENCE [LARGE SCALE GENOMIC DNA]</scope>
    <source>
        <strain evidence="1 3">LZH-9</strain>
        <plasmid evidence="1 3">unnamed</plasmid>
    </source>
</reference>
<geneLocation type="plasmid" evidence="1 3">
    <name>unnamed</name>
</geneLocation>
<name>A0ABX6DH01_9BACI</name>